<name>A0A6A5SWJ3_9PLEO</name>
<dbReference type="GO" id="GO:0016787">
    <property type="term" value="F:hydrolase activity"/>
    <property type="evidence" value="ECO:0007669"/>
    <property type="project" value="UniProtKB-KW"/>
</dbReference>
<keyword evidence="5" id="KW-1185">Reference proteome</keyword>
<reference evidence="4" key="1">
    <citation type="journal article" date="2020" name="Stud. Mycol.">
        <title>101 Dothideomycetes genomes: a test case for predicting lifestyles and emergence of pathogens.</title>
        <authorList>
            <person name="Haridas S."/>
            <person name="Albert R."/>
            <person name="Binder M."/>
            <person name="Bloem J."/>
            <person name="Labutti K."/>
            <person name="Salamov A."/>
            <person name="Andreopoulos B."/>
            <person name="Baker S."/>
            <person name="Barry K."/>
            <person name="Bills G."/>
            <person name="Bluhm B."/>
            <person name="Cannon C."/>
            <person name="Castanera R."/>
            <person name="Culley D."/>
            <person name="Daum C."/>
            <person name="Ezra D."/>
            <person name="Gonzalez J."/>
            <person name="Henrissat B."/>
            <person name="Kuo A."/>
            <person name="Liang C."/>
            <person name="Lipzen A."/>
            <person name="Lutzoni F."/>
            <person name="Magnuson J."/>
            <person name="Mondo S."/>
            <person name="Nolan M."/>
            <person name="Ohm R."/>
            <person name="Pangilinan J."/>
            <person name="Park H.-J."/>
            <person name="Ramirez L."/>
            <person name="Alfaro M."/>
            <person name="Sun H."/>
            <person name="Tritt A."/>
            <person name="Yoshinaga Y."/>
            <person name="Zwiers L.-H."/>
            <person name="Turgeon B."/>
            <person name="Goodwin S."/>
            <person name="Spatafora J."/>
            <person name="Crous P."/>
            <person name="Grigoriev I."/>
        </authorList>
    </citation>
    <scope>NUCLEOTIDE SEQUENCE</scope>
    <source>
        <strain evidence="4">CBS 161.51</strain>
    </source>
</reference>
<evidence type="ECO:0000256" key="1">
    <source>
        <dbReference type="ARBA" id="ARBA00010088"/>
    </source>
</evidence>
<protein>
    <submittedName>
        <fullName evidence="4">Alpha/beta-hydrolase</fullName>
    </submittedName>
</protein>
<dbReference type="PANTHER" id="PTHR43248:SF25">
    <property type="entry name" value="AB HYDROLASE-1 DOMAIN-CONTAINING PROTEIN-RELATED"/>
    <property type="match status" value="1"/>
</dbReference>
<dbReference type="OrthoDB" id="425534at2759"/>
<dbReference type="PANTHER" id="PTHR43248">
    <property type="entry name" value="2-SUCCINYL-6-HYDROXY-2,4-CYCLOHEXADIENE-1-CARBOXYLATE SYNTHASE"/>
    <property type="match status" value="1"/>
</dbReference>
<sequence length="694" mass="75435">MMKSWIDGLDDAAAPVKPPRTQVQWRALSATFVTLVCLAALNTIFPGLKNRDFAFLDHESAPRSRYTAFEWSEITASEDLKFHKCFDGFECAKLSLPLDYFNGSYPNDTVSIAIAKLPAKVPVDDPRYGGPILLNPGGPGGPGVSFVLVVAKPLQSIVDSNVDPWCASDETKYFDLIGFDPRGIGLTEPAAQCMPDLPSSWSWNLREDNEGIIGSSDAALGRLWSMTHAFGTSCKQAEDAVDGPDIMQYMSTASVARDMLEIIEKHAGYVAKEVARLSAQKADKRLGYHEIAYTPGEAKLQYWGFSYGSYLGSTFASMFPNRVGRIVLDGIVSSYDYNHSLGNGSLADTEKAAKSFYTFCHHAGPETCALTTANSTAGDIEERVQRIIKSIYHNPLPINSPEGPDIFTWSDLKILIFSSTYQPTLMFAYVAEILAAIEVGGGDIIDDLVSNYRSLHVYSCPANGSKNSNPSPSLGVALIAILCGDGLDQGHTTLDDFIEYWKFLEELSPTSGSYWSMLLMRCAAWKIRASYSFQGPFGGDTSHPVLFVSNTADPVTPLRSGRYMHGLFPSSGLLVGDHAGHSSISAVNPCTFSYIRAYFQTGALPPPGTICVPPPSSYSLNSTDPKSPFYDPSLGSANVVTLQSKDFEAVQLRLYHAALKLQRVVAESDVFGFQNLPGGSKARNAMQIAASGRW</sequence>
<dbReference type="SUPFAM" id="SSF53474">
    <property type="entry name" value="alpha/beta-Hydrolases"/>
    <property type="match status" value="1"/>
</dbReference>
<dbReference type="AlphaFoldDB" id="A0A6A5SWJ3"/>
<evidence type="ECO:0000313" key="5">
    <source>
        <dbReference type="Proteomes" id="UP000800038"/>
    </source>
</evidence>
<feature type="domain" description="Peptidase S33 tripeptidyl aminopeptidase-like C-terminal" evidence="3">
    <location>
        <begin position="509"/>
        <end position="611"/>
    </location>
</feature>
<dbReference type="InterPro" id="IPR051601">
    <property type="entry name" value="Serine_prot/Carboxylest_S33"/>
</dbReference>
<keyword evidence="2 4" id="KW-0378">Hydrolase</keyword>
<evidence type="ECO:0000259" key="3">
    <source>
        <dbReference type="Pfam" id="PF08386"/>
    </source>
</evidence>
<dbReference type="InterPro" id="IPR013595">
    <property type="entry name" value="Pept_S33_TAP-like_C"/>
</dbReference>
<organism evidence="4 5">
    <name type="scientific">Clathrospora elynae</name>
    <dbReference type="NCBI Taxonomy" id="706981"/>
    <lineage>
        <taxon>Eukaryota</taxon>
        <taxon>Fungi</taxon>
        <taxon>Dikarya</taxon>
        <taxon>Ascomycota</taxon>
        <taxon>Pezizomycotina</taxon>
        <taxon>Dothideomycetes</taxon>
        <taxon>Pleosporomycetidae</taxon>
        <taxon>Pleosporales</taxon>
        <taxon>Diademaceae</taxon>
        <taxon>Clathrospora</taxon>
    </lineage>
</organism>
<evidence type="ECO:0000256" key="2">
    <source>
        <dbReference type="ARBA" id="ARBA00022801"/>
    </source>
</evidence>
<dbReference type="InterPro" id="IPR029058">
    <property type="entry name" value="AB_hydrolase_fold"/>
</dbReference>
<dbReference type="Gene3D" id="3.40.50.1820">
    <property type="entry name" value="alpha/beta hydrolase"/>
    <property type="match status" value="1"/>
</dbReference>
<accession>A0A6A5SWJ3</accession>
<comment type="similarity">
    <text evidence="1">Belongs to the peptidase S33 family.</text>
</comment>
<dbReference type="Pfam" id="PF08386">
    <property type="entry name" value="Abhydrolase_4"/>
    <property type="match status" value="1"/>
</dbReference>
<dbReference type="Proteomes" id="UP000800038">
    <property type="component" value="Unassembled WGS sequence"/>
</dbReference>
<gene>
    <name evidence="4" type="ORF">EJ02DRAFT_432669</name>
</gene>
<evidence type="ECO:0000313" key="4">
    <source>
        <dbReference type="EMBL" id="KAF1944112.1"/>
    </source>
</evidence>
<proteinExistence type="inferred from homology"/>
<dbReference type="EMBL" id="ML976019">
    <property type="protein sequence ID" value="KAF1944112.1"/>
    <property type="molecule type" value="Genomic_DNA"/>
</dbReference>